<accession>A0ACC2NYD5</accession>
<gene>
    <name evidence="1" type="ORF">QAD02_011962</name>
</gene>
<dbReference type="EMBL" id="CM056742">
    <property type="protein sequence ID" value="KAJ8676176.1"/>
    <property type="molecule type" value="Genomic_DNA"/>
</dbReference>
<reference evidence="1" key="1">
    <citation type="submission" date="2023-04" db="EMBL/GenBank/DDBJ databases">
        <title>A chromosome-level genome assembly of the parasitoid wasp Eretmocerus hayati.</title>
        <authorList>
            <person name="Zhong Y."/>
            <person name="Liu S."/>
            <person name="Liu Y."/>
        </authorList>
    </citation>
    <scope>NUCLEOTIDE SEQUENCE</scope>
    <source>
        <strain evidence="1">ZJU_SS_LIU_2023</strain>
    </source>
</reference>
<organism evidence="1 2">
    <name type="scientific">Eretmocerus hayati</name>
    <dbReference type="NCBI Taxonomy" id="131215"/>
    <lineage>
        <taxon>Eukaryota</taxon>
        <taxon>Metazoa</taxon>
        <taxon>Ecdysozoa</taxon>
        <taxon>Arthropoda</taxon>
        <taxon>Hexapoda</taxon>
        <taxon>Insecta</taxon>
        <taxon>Pterygota</taxon>
        <taxon>Neoptera</taxon>
        <taxon>Endopterygota</taxon>
        <taxon>Hymenoptera</taxon>
        <taxon>Apocrita</taxon>
        <taxon>Proctotrupomorpha</taxon>
        <taxon>Chalcidoidea</taxon>
        <taxon>Aphelinidae</taxon>
        <taxon>Aphelininae</taxon>
        <taxon>Eretmocerus</taxon>
    </lineage>
</organism>
<name>A0ACC2NYD5_9HYME</name>
<dbReference type="Proteomes" id="UP001239111">
    <property type="component" value="Chromosome 2"/>
</dbReference>
<sequence>MLKNFKITFIAIFYVFMVASSAANDNGEGIWLHAFEQALRDEQPVPDDEHEDALARYFNEALLIDEYEDDDPPEIYFEEAIANELEREARRRRFLRSRITRRSLRDHSDAFQMDPEAFRKLYRLWPQPARILVELLREPLAVNRQTKIPTHLQVLITLRFLAEGGFQKGVGQDYNHPVSQSRVSYIVNRVINAILTLKNNWIVFPNNRESRLQTQAHNKILLSRHICITTFCRFHLVAMSILANAASENFSLMACTATGYIVDIRVVPGSNNDQNNCLYSELGDVMLGMRANADITGNEGEYRLLGDSGYGSSIVLLTSVENAAENSPEALYTAEHARARCVVKCTIGSVNGVFLANSRSRQLFYSPETVAKIVTASAILHSFRKVHGMPDFEPPRLRDDEDNNDLELVMDEALQAGLAERQSMIDLMYS</sequence>
<evidence type="ECO:0000313" key="1">
    <source>
        <dbReference type="EMBL" id="KAJ8676176.1"/>
    </source>
</evidence>
<proteinExistence type="predicted"/>
<keyword evidence="2" id="KW-1185">Reference proteome</keyword>
<protein>
    <submittedName>
        <fullName evidence="1">Uncharacterized protein</fullName>
    </submittedName>
</protein>
<evidence type="ECO:0000313" key="2">
    <source>
        <dbReference type="Proteomes" id="UP001239111"/>
    </source>
</evidence>
<comment type="caution">
    <text evidence="1">The sequence shown here is derived from an EMBL/GenBank/DDBJ whole genome shotgun (WGS) entry which is preliminary data.</text>
</comment>